<evidence type="ECO:0000259" key="4">
    <source>
        <dbReference type="PROSITE" id="PS51118"/>
    </source>
</evidence>
<dbReference type="PANTHER" id="PTHR33204">
    <property type="entry name" value="TRANSCRIPTIONAL REGULATOR, MARR FAMILY"/>
    <property type="match status" value="1"/>
</dbReference>
<accession>A0A1E5XND8</accession>
<keyword evidence="6" id="KW-1185">Reference proteome</keyword>
<evidence type="ECO:0000313" key="6">
    <source>
        <dbReference type="Proteomes" id="UP000095463"/>
    </source>
</evidence>
<comment type="caution">
    <text evidence="5">The sequence shown here is derived from an EMBL/GenBank/DDBJ whole genome shotgun (WGS) entry which is preliminary data.</text>
</comment>
<dbReference type="Pfam" id="PF01638">
    <property type="entry name" value="HxlR"/>
    <property type="match status" value="1"/>
</dbReference>
<keyword evidence="2" id="KW-0238">DNA-binding</keyword>
<name>A0A1E5XND8_9HYPH</name>
<dbReference type="InterPro" id="IPR036390">
    <property type="entry name" value="WH_DNA-bd_sf"/>
</dbReference>
<gene>
    <name evidence="5" type="ORF">VW23_022930</name>
</gene>
<evidence type="ECO:0000256" key="3">
    <source>
        <dbReference type="ARBA" id="ARBA00023163"/>
    </source>
</evidence>
<dbReference type="InterPro" id="IPR002577">
    <property type="entry name" value="HTH_HxlR"/>
</dbReference>
<proteinExistence type="predicted"/>
<sequence>MPAGTAPDAVAAVFEATRTEPHNFAECQRAMLPVHEVLAQISGKWTILVVRALSDGPKRFSELKRQIDGVSQKMLTATLRDLEKDGFVSRKVTPSIPPRVDYALTEMGQELQEPLKVIGNWAHANRHRVEEARERFAEREEEAKRLAW</sequence>
<dbReference type="Gene3D" id="1.10.10.10">
    <property type="entry name" value="Winged helix-like DNA-binding domain superfamily/Winged helix DNA-binding domain"/>
    <property type="match status" value="1"/>
</dbReference>
<dbReference type="AlphaFoldDB" id="A0A1E5XND8"/>
<protein>
    <recommendedName>
        <fullName evidence="4">HTH hxlR-type domain-containing protein</fullName>
    </recommendedName>
</protein>
<dbReference type="PANTHER" id="PTHR33204:SF39">
    <property type="entry name" value="TRANSCRIPTIONAL REGULATORY PROTEIN"/>
    <property type="match status" value="1"/>
</dbReference>
<evidence type="ECO:0000256" key="2">
    <source>
        <dbReference type="ARBA" id="ARBA00023125"/>
    </source>
</evidence>
<keyword evidence="1" id="KW-0805">Transcription regulation</keyword>
<dbReference type="SUPFAM" id="SSF46785">
    <property type="entry name" value="Winged helix' DNA-binding domain"/>
    <property type="match status" value="1"/>
</dbReference>
<organism evidence="5 6">
    <name type="scientific">Devosia insulae DS-56</name>
    <dbReference type="NCBI Taxonomy" id="1116389"/>
    <lineage>
        <taxon>Bacteria</taxon>
        <taxon>Pseudomonadati</taxon>
        <taxon>Pseudomonadota</taxon>
        <taxon>Alphaproteobacteria</taxon>
        <taxon>Hyphomicrobiales</taxon>
        <taxon>Devosiaceae</taxon>
        <taxon>Devosia</taxon>
    </lineage>
</organism>
<evidence type="ECO:0000313" key="5">
    <source>
        <dbReference type="EMBL" id="OEO30126.1"/>
    </source>
</evidence>
<dbReference type="InterPro" id="IPR036388">
    <property type="entry name" value="WH-like_DNA-bd_sf"/>
</dbReference>
<keyword evidence="3" id="KW-0804">Transcription</keyword>
<dbReference type="GO" id="GO:0003677">
    <property type="term" value="F:DNA binding"/>
    <property type="evidence" value="ECO:0007669"/>
    <property type="project" value="UniProtKB-KW"/>
</dbReference>
<dbReference type="EMBL" id="LAJE02000231">
    <property type="protein sequence ID" value="OEO30126.1"/>
    <property type="molecule type" value="Genomic_DNA"/>
</dbReference>
<evidence type="ECO:0000256" key="1">
    <source>
        <dbReference type="ARBA" id="ARBA00023015"/>
    </source>
</evidence>
<reference evidence="5 6" key="1">
    <citation type="journal article" date="2015" name="Genome Announc.">
        <title>Genome Assemblies of Three Soil-Associated Devosia species: D. insulae, D. limi, and D. soli.</title>
        <authorList>
            <person name="Hassan Y.I."/>
            <person name="Lepp D."/>
            <person name="Zhou T."/>
        </authorList>
    </citation>
    <scope>NUCLEOTIDE SEQUENCE [LARGE SCALE GENOMIC DNA]</scope>
    <source>
        <strain evidence="5 6">DS-56</strain>
    </source>
</reference>
<dbReference type="PROSITE" id="PS51118">
    <property type="entry name" value="HTH_HXLR"/>
    <property type="match status" value="1"/>
</dbReference>
<dbReference type="Proteomes" id="UP000095463">
    <property type="component" value="Unassembled WGS sequence"/>
</dbReference>
<feature type="domain" description="HTH hxlR-type" evidence="4">
    <location>
        <begin position="27"/>
        <end position="130"/>
    </location>
</feature>